<dbReference type="GO" id="GO:0005886">
    <property type="term" value="C:plasma membrane"/>
    <property type="evidence" value="ECO:0007669"/>
    <property type="project" value="UniProtKB-SubCell"/>
</dbReference>
<protein>
    <recommendedName>
        <fullName evidence="9">Cobalamin biosynthesis protein CobD</fullName>
    </recommendedName>
</protein>
<evidence type="ECO:0000256" key="6">
    <source>
        <dbReference type="ARBA" id="ARBA00022692"/>
    </source>
</evidence>
<evidence type="ECO:0000256" key="2">
    <source>
        <dbReference type="ARBA" id="ARBA00004953"/>
    </source>
</evidence>
<dbReference type="PANTHER" id="PTHR34308:SF1">
    <property type="entry name" value="COBALAMIN BIOSYNTHESIS PROTEIN CBIB"/>
    <property type="match status" value="1"/>
</dbReference>
<dbReference type="UniPathway" id="UPA00148"/>
<evidence type="ECO:0000256" key="5">
    <source>
        <dbReference type="ARBA" id="ARBA00022573"/>
    </source>
</evidence>
<keyword evidence="4 9" id="KW-1003">Cell membrane</keyword>
<keyword evidence="6 9" id="KW-0812">Transmembrane</keyword>
<comment type="caution">
    <text evidence="9">Lacks conserved residue(s) required for the propagation of feature annotation.</text>
</comment>
<feature type="transmembrane region" description="Helical" evidence="9">
    <location>
        <begin position="294"/>
        <end position="317"/>
    </location>
</feature>
<evidence type="ECO:0000256" key="1">
    <source>
        <dbReference type="ARBA" id="ARBA00004651"/>
    </source>
</evidence>
<dbReference type="GO" id="GO:0048472">
    <property type="term" value="F:threonine-phosphate decarboxylase activity"/>
    <property type="evidence" value="ECO:0007669"/>
    <property type="project" value="InterPro"/>
</dbReference>
<sequence>MLVLQLATAFLLDLVVGDPRFFPHPVRLIGALAAKTEHVLCGFSFLPLRVAGVFAVLVVAGCTLTSGMLILYLCGLVHPLLEWSAGTLILYFCIAAGDLAVHAKAVAVPLERGDLVEARRMVGRIVGRDTGAMTSGDVSQAAVESVAENTVDGVTAPLFYALLFGPLGALLYKAVNTLDSTFGYRNERYAEFGWASARIDDLFNVLPSRLTVPFVALASAILRLRTGEVFRSVRLTAHLHASPNAGYPEAAFAGALGVRFGGPRTYGGVEHNLPYLGTGSSACSAGTIGTAVRLMVSVSALFLLCGLGVRLFFQFLLSSPLI</sequence>
<dbReference type="HAMAP" id="MF_00024">
    <property type="entry name" value="CobD_CbiB"/>
    <property type="match status" value="1"/>
</dbReference>
<accession>A0A831WUA1</accession>
<dbReference type="EMBL" id="DSBW01000056">
    <property type="protein sequence ID" value="HED30551.1"/>
    <property type="molecule type" value="Genomic_DNA"/>
</dbReference>
<keyword evidence="5 9" id="KW-0169">Cobalamin biosynthesis</keyword>
<dbReference type="NCBIfam" id="TIGR00380">
    <property type="entry name" value="cobal_cbiB"/>
    <property type="match status" value="1"/>
</dbReference>
<evidence type="ECO:0000256" key="7">
    <source>
        <dbReference type="ARBA" id="ARBA00022989"/>
    </source>
</evidence>
<comment type="similarity">
    <text evidence="3 9">Belongs to the CobD/CbiB family.</text>
</comment>
<evidence type="ECO:0000256" key="4">
    <source>
        <dbReference type="ARBA" id="ARBA00022475"/>
    </source>
</evidence>
<comment type="subcellular location">
    <subcellularLocation>
        <location evidence="1 9">Cell membrane</location>
        <topology evidence="1 9">Multi-pass membrane protein</topology>
    </subcellularLocation>
</comment>
<name>A0A831WUA1_PROAE</name>
<feature type="transmembrane region" description="Helical" evidence="9">
    <location>
        <begin position="158"/>
        <end position="175"/>
    </location>
</feature>
<dbReference type="GO" id="GO:0015420">
    <property type="term" value="F:ABC-type vitamin B12 transporter activity"/>
    <property type="evidence" value="ECO:0007669"/>
    <property type="project" value="UniProtKB-UniRule"/>
</dbReference>
<dbReference type="PANTHER" id="PTHR34308">
    <property type="entry name" value="COBALAMIN BIOSYNTHESIS PROTEIN CBIB"/>
    <property type="match status" value="1"/>
</dbReference>
<dbReference type="Proteomes" id="UP000886335">
    <property type="component" value="Unassembled WGS sequence"/>
</dbReference>
<keyword evidence="8 9" id="KW-0472">Membrane</keyword>
<evidence type="ECO:0000313" key="10">
    <source>
        <dbReference type="EMBL" id="HED30551.1"/>
    </source>
</evidence>
<dbReference type="GO" id="GO:0009236">
    <property type="term" value="P:cobalamin biosynthetic process"/>
    <property type="evidence" value="ECO:0007669"/>
    <property type="project" value="UniProtKB-UniRule"/>
</dbReference>
<evidence type="ECO:0000256" key="3">
    <source>
        <dbReference type="ARBA" id="ARBA00006263"/>
    </source>
</evidence>
<organism evidence="10">
    <name type="scientific">Prosthecochloris aestuarii</name>
    <dbReference type="NCBI Taxonomy" id="1102"/>
    <lineage>
        <taxon>Bacteria</taxon>
        <taxon>Pseudomonadati</taxon>
        <taxon>Chlorobiota</taxon>
        <taxon>Chlorobiia</taxon>
        <taxon>Chlorobiales</taxon>
        <taxon>Chlorobiaceae</taxon>
        <taxon>Prosthecochloris</taxon>
    </lineage>
</organism>
<dbReference type="Pfam" id="PF03186">
    <property type="entry name" value="CobD_Cbib"/>
    <property type="match status" value="1"/>
</dbReference>
<dbReference type="AlphaFoldDB" id="A0A831WUA1"/>
<comment type="caution">
    <text evidence="10">The sequence shown here is derived from an EMBL/GenBank/DDBJ whole genome shotgun (WGS) entry which is preliminary data.</text>
</comment>
<reference evidence="10" key="1">
    <citation type="journal article" date="2020" name="mSystems">
        <title>Genome- and Community-Level Interaction Insights into Carbon Utilization and Element Cycling Functions of Hydrothermarchaeota in Hydrothermal Sediment.</title>
        <authorList>
            <person name="Zhou Z."/>
            <person name="Liu Y."/>
            <person name="Xu W."/>
            <person name="Pan J."/>
            <person name="Luo Z.H."/>
            <person name="Li M."/>
        </authorList>
    </citation>
    <scope>NUCLEOTIDE SEQUENCE [LARGE SCALE GENOMIC DNA]</scope>
    <source>
        <strain evidence="10">SpSt-1181</strain>
    </source>
</reference>
<feature type="transmembrane region" description="Helical" evidence="9">
    <location>
        <begin position="80"/>
        <end position="101"/>
    </location>
</feature>
<keyword evidence="7 9" id="KW-1133">Transmembrane helix</keyword>
<evidence type="ECO:0000256" key="8">
    <source>
        <dbReference type="ARBA" id="ARBA00023136"/>
    </source>
</evidence>
<comment type="pathway">
    <text evidence="2 9">Cofactor biosynthesis; adenosylcobalamin biosynthesis.</text>
</comment>
<dbReference type="InterPro" id="IPR004485">
    <property type="entry name" value="Cobalamin_biosynth_CobD/CbiB"/>
</dbReference>
<gene>
    <name evidence="9" type="primary">cobD</name>
    <name evidence="10" type="ORF">ENN50_02430</name>
</gene>
<feature type="transmembrane region" description="Helical" evidence="9">
    <location>
        <begin position="50"/>
        <end position="73"/>
    </location>
</feature>
<evidence type="ECO:0000256" key="9">
    <source>
        <dbReference type="HAMAP-Rule" id="MF_00024"/>
    </source>
</evidence>
<comment type="function">
    <text evidence="9">Converts cobyric acid to cobinamide by the addition of aminopropanol on the F carboxylic group.</text>
</comment>
<proteinExistence type="inferred from homology"/>